<dbReference type="Pfam" id="PF04483">
    <property type="entry name" value="DUF565"/>
    <property type="match status" value="1"/>
</dbReference>
<proteinExistence type="inferred from homology"/>
<dbReference type="Proteomes" id="UP000654604">
    <property type="component" value="Unassembled WGS sequence"/>
</dbReference>
<reference evidence="3 4" key="1">
    <citation type="submission" date="2020-10" db="EMBL/GenBank/DDBJ databases">
        <authorList>
            <person name="Castelo-Branco R."/>
            <person name="Eusebio N."/>
            <person name="Adriana R."/>
            <person name="Vieira A."/>
            <person name="Brugerolle De Fraissinette N."/>
            <person name="Rezende De Castro R."/>
            <person name="Schneider M.P."/>
            <person name="Vasconcelos V."/>
            <person name="Leao P.N."/>
        </authorList>
    </citation>
    <scope>NUCLEOTIDE SEQUENCE [LARGE SCALE GENOMIC DNA]</scope>
    <source>
        <strain evidence="3 4">LEGE 03274</strain>
    </source>
</reference>
<dbReference type="RefSeq" id="WP_193800145.1">
    <property type="nucleotide sequence ID" value="NZ_JADEWC010000007.1"/>
</dbReference>
<dbReference type="EMBL" id="JADEWC010000007">
    <property type="protein sequence ID" value="MBE9221978.1"/>
    <property type="molecule type" value="Genomic_DNA"/>
</dbReference>
<dbReference type="InterPro" id="IPR007572">
    <property type="entry name" value="Uncharacterised_Ycf20"/>
</dbReference>
<name>A0ABR9V272_9CHRO</name>
<sequence>MQDTRLNILLTGIVNQTVNFFRNPWRRLSLNIIGFLLGFFLASAISSIAGQAARWDVTFAFFFLIFTEGSNIIIYKNRNPNKPLWRTTLNALKIGFAYGLYLEALKLGS</sequence>
<dbReference type="PANTHER" id="PTHR33787">
    <property type="match status" value="1"/>
</dbReference>
<comment type="caution">
    <text evidence="3">The sequence shown here is derived from an EMBL/GenBank/DDBJ whole genome shotgun (WGS) entry which is preliminary data.</text>
</comment>
<evidence type="ECO:0000313" key="4">
    <source>
        <dbReference type="Proteomes" id="UP000654604"/>
    </source>
</evidence>
<keyword evidence="2" id="KW-0472">Membrane</keyword>
<comment type="similarity">
    <text evidence="1">Belongs to the ycf20 family.</text>
</comment>
<keyword evidence="2" id="KW-0812">Transmembrane</keyword>
<evidence type="ECO:0000313" key="3">
    <source>
        <dbReference type="EMBL" id="MBE9221978.1"/>
    </source>
</evidence>
<dbReference type="PANTHER" id="PTHR33787:SF5">
    <property type="entry name" value="YCF20-LIKE PROTEIN"/>
    <property type="match status" value="1"/>
</dbReference>
<accession>A0ABR9V272</accession>
<feature type="transmembrane region" description="Helical" evidence="2">
    <location>
        <begin position="55"/>
        <end position="75"/>
    </location>
</feature>
<keyword evidence="4" id="KW-1185">Reference proteome</keyword>
<evidence type="ECO:0000256" key="1">
    <source>
        <dbReference type="ARBA" id="ARBA00009846"/>
    </source>
</evidence>
<protein>
    <submittedName>
        <fullName evidence="3">DUF565 domain-containing protein</fullName>
    </submittedName>
</protein>
<feature type="transmembrane region" description="Helical" evidence="2">
    <location>
        <begin position="28"/>
        <end position="49"/>
    </location>
</feature>
<organism evidence="3 4">
    <name type="scientific">Cyanobacterium stanieri LEGE 03274</name>
    <dbReference type="NCBI Taxonomy" id="1828756"/>
    <lineage>
        <taxon>Bacteria</taxon>
        <taxon>Bacillati</taxon>
        <taxon>Cyanobacteriota</taxon>
        <taxon>Cyanophyceae</taxon>
        <taxon>Oscillatoriophycideae</taxon>
        <taxon>Chroococcales</taxon>
        <taxon>Geminocystaceae</taxon>
        <taxon>Cyanobacterium</taxon>
    </lineage>
</organism>
<keyword evidence="2" id="KW-1133">Transmembrane helix</keyword>
<gene>
    <name evidence="3" type="ORF">IQ215_04630</name>
</gene>
<evidence type="ECO:0000256" key="2">
    <source>
        <dbReference type="SAM" id="Phobius"/>
    </source>
</evidence>